<accession>D3G1F0</accession>
<protein>
    <submittedName>
        <fullName evidence="1">Uncharacterized protein</fullName>
    </submittedName>
</protein>
<geneLocation type="plasmid" evidence="1 2">
    <name>pBpOF4-01</name>
</geneLocation>
<keyword evidence="1" id="KW-0614">Plasmid</keyword>
<proteinExistence type="predicted"/>
<evidence type="ECO:0000313" key="1">
    <source>
        <dbReference type="EMBL" id="ADC52176.1"/>
    </source>
</evidence>
<sequence>MTRYTEKAMQLSESTQKRREQAFNVIPEAYHSFIVMMAEQECIGAANELSKDEIDVGIMLQDGKAYCSISKPYMMVDGRVKWARDEHKQNEKKLFIHPPAISEDGTFLTVHVESEWLGSSSGSSTIPVGNQGFAATSAIEMAQTSALGRALGFLGYGLIGGGFITAEEKQSKDQSTSMINKKTNDSTEDDLDLVKFRVEENPQINADSTCFVKGMLQDRTFVDVLFPKALLSDARKLTINDVICILGYRHDAVIRVQRFATTEDQQIQTA</sequence>
<dbReference type="AlphaFoldDB" id="D3G1F0"/>
<dbReference type="EMBL" id="CP001879">
    <property type="protein sequence ID" value="ADC52176.1"/>
    <property type="molecule type" value="Genomic_DNA"/>
</dbReference>
<name>D3G1F0_ALKPO</name>
<gene>
    <name evidence="1" type="ordered locus">BpOF4_20904</name>
</gene>
<dbReference type="Proteomes" id="UP000001544">
    <property type="component" value="Plasmid pBpOF4-01"/>
</dbReference>
<evidence type="ECO:0000313" key="2">
    <source>
        <dbReference type="Proteomes" id="UP000001544"/>
    </source>
</evidence>
<dbReference type="HOGENOM" id="CLU_996774_0_0_9"/>
<organism evidence="1 2">
    <name type="scientific">Alkalihalophilus pseudofirmus (strain ATCC BAA-2126 / JCM 17055 / OF4)</name>
    <name type="common">Bacillus pseudofirmus</name>
    <dbReference type="NCBI Taxonomy" id="398511"/>
    <lineage>
        <taxon>Bacteria</taxon>
        <taxon>Bacillati</taxon>
        <taxon>Bacillota</taxon>
        <taxon>Bacilli</taxon>
        <taxon>Bacillales</taxon>
        <taxon>Bacillaceae</taxon>
        <taxon>Alkalihalophilus</taxon>
    </lineage>
</organism>
<keyword evidence="2" id="KW-1185">Reference proteome</keyword>
<dbReference type="RefSeq" id="WP_012961087.1">
    <property type="nucleotide sequence ID" value="NC_013792.1"/>
</dbReference>
<dbReference type="eggNOG" id="ENOG5030E8S">
    <property type="taxonomic scope" value="Bacteria"/>
</dbReference>
<dbReference type="KEGG" id="bpf:BpOF4_20904"/>
<reference evidence="1 2" key="1">
    <citation type="journal article" date="2011" name="Environ. Microbiol.">
        <title>Genome of alkaliphilic Bacillus pseudofirmus OF4 reveals adaptations that support the ability to grow in an external pH range from 7.5 to 11.4.</title>
        <authorList>
            <person name="Janto B."/>
            <person name="Ahmed A."/>
            <person name="Ito M."/>
            <person name="Liu J."/>
            <person name="Hicks D.B."/>
            <person name="Pagni S."/>
            <person name="Fackelmayer O.J."/>
            <person name="Smith T.A."/>
            <person name="Earl J."/>
            <person name="Elbourne L.D."/>
            <person name="Hassan K."/>
            <person name="Paulsen I.T."/>
            <person name="Kolsto A.B."/>
            <person name="Tourasse N.J."/>
            <person name="Ehrlich G.D."/>
            <person name="Boissy R."/>
            <person name="Ivey D.M."/>
            <person name="Li G."/>
            <person name="Xue Y."/>
            <person name="Ma Y."/>
            <person name="Hu F.Z."/>
            <person name="Krulwich T.A."/>
        </authorList>
    </citation>
    <scope>NUCLEOTIDE SEQUENCE [LARGE SCALE GENOMIC DNA]</scope>
    <source>
        <strain evidence="2">ATCC BAA-2126 / JCM 17055 / OF4</strain>
    </source>
</reference>